<dbReference type="OrthoDB" id="8455952at2"/>
<organism evidence="2 3">
    <name type="scientific">Hyphomicrobium denitrificans 1NES1</name>
    <dbReference type="NCBI Taxonomy" id="670307"/>
    <lineage>
        <taxon>Bacteria</taxon>
        <taxon>Pseudomonadati</taxon>
        <taxon>Pseudomonadota</taxon>
        <taxon>Alphaproteobacteria</taxon>
        <taxon>Hyphomicrobiales</taxon>
        <taxon>Hyphomicrobiaceae</taxon>
        <taxon>Hyphomicrobium</taxon>
    </lineage>
</organism>
<feature type="region of interest" description="Disordered" evidence="1">
    <location>
        <begin position="29"/>
        <end position="61"/>
    </location>
</feature>
<dbReference type="RefSeq" id="WP_015599628.1">
    <property type="nucleotide sequence ID" value="NC_021172.1"/>
</dbReference>
<dbReference type="EMBL" id="CP005587">
    <property type="protein sequence ID" value="AGK59613.1"/>
    <property type="molecule type" value="Genomic_DNA"/>
</dbReference>
<evidence type="ECO:0000256" key="1">
    <source>
        <dbReference type="SAM" id="MobiDB-lite"/>
    </source>
</evidence>
<name>N0B9A9_9HYPH</name>
<dbReference type="HOGENOM" id="CLU_187770_0_0_5"/>
<dbReference type="Proteomes" id="UP000005952">
    <property type="component" value="Chromosome"/>
</dbReference>
<sequence>MTGKAPKRPKDVNQLAKSIVDMATGCAENVDNPPLARDKDPAAVSLGRRGGLKGGKSRALKLDPDARSAIAKKAASVRWGKKNEDTEGE</sequence>
<keyword evidence="3" id="KW-1185">Reference proteome</keyword>
<dbReference type="KEGG" id="hdt:HYPDE_39723"/>
<proteinExistence type="predicted"/>
<dbReference type="eggNOG" id="ENOG5033N15">
    <property type="taxonomic scope" value="Bacteria"/>
</dbReference>
<gene>
    <name evidence="2" type="ORF">HYPDE_39723</name>
</gene>
<evidence type="ECO:0000313" key="3">
    <source>
        <dbReference type="Proteomes" id="UP000005952"/>
    </source>
</evidence>
<evidence type="ECO:0000313" key="2">
    <source>
        <dbReference type="EMBL" id="AGK59613.1"/>
    </source>
</evidence>
<reference evidence="2 3" key="1">
    <citation type="journal article" date="2013" name="Genome Announc.">
        <title>Genome sequences for three denitrifying bacterial strains isolated from a uranium- and nitrate-contaminated subsurface environment.</title>
        <authorList>
            <person name="Venkatramanan R."/>
            <person name="Prakash O."/>
            <person name="Woyke T."/>
            <person name="Chain P."/>
            <person name="Goodwin L.A."/>
            <person name="Watson D."/>
            <person name="Brooks S."/>
            <person name="Kostka J.E."/>
            <person name="Green S.J."/>
        </authorList>
    </citation>
    <scope>NUCLEOTIDE SEQUENCE [LARGE SCALE GENOMIC DNA]</scope>
    <source>
        <strain evidence="2 3">1NES1</strain>
    </source>
</reference>
<dbReference type="AlphaFoldDB" id="N0B9A9"/>
<accession>N0B9A9</accession>
<protein>
    <submittedName>
        <fullName evidence="2">Histone H1</fullName>
    </submittedName>
</protein>
<dbReference type="STRING" id="670307.HYPDE_39723"/>